<name>A0ABV2YPY0_9ACTN</name>
<feature type="region of interest" description="Disordered" evidence="1">
    <location>
        <begin position="1"/>
        <end position="31"/>
    </location>
</feature>
<comment type="caution">
    <text evidence="2">The sequence shown here is derived from an EMBL/GenBank/DDBJ whole genome shotgun (WGS) entry which is preliminary data.</text>
</comment>
<evidence type="ECO:0000313" key="2">
    <source>
        <dbReference type="EMBL" id="MEU3557800.1"/>
    </source>
</evidence>
<gene>
    <name evidence="2" type="ORF">AB0E65_26860</name>
</gene>
<evidence type="ECO:0000313" key="3">
    <source>
        <dbReference type="Proteomes" id="UP001550850"/>
    </source>
</evidence>
<accession>A0ABV2YPY0</accession>
<evidence type="ECO:0008006" key="4">
    <source>
        <dbReference type="Google" id="ProtNLM"/>
    </source>
</evidence>
<protein>
    <recommendedName>
        <fullName evidence="4">Glycine rich protein</fullName>
    </recommendedName>
</protein>
<keyword evidence="3" id="KW-1185">Reference proteome</keyword>
<evidence type="ECO:0000256" key="1">
    <source>
        <dbReference type="SAM" id="MobiDB-lite"/>
    </source>
</evidence>
<dbReference type="Proteomes" id="UP001550850">
    <property type="component" value="Unassembled WGS sequence"/>
</dbReference>
<organism evidence="2 3">
    <name type="scientific">Streptomyces fragilis</name>
    <dbReference type="NCBI Taxonomy" id="67301"/>
    <lineage>
        <taxon>Bacteria</taxon>
        <taxon>Bacillati</taxon>
        <taxon>Actinomycetota</taxon>
        <taxon>Actinomycetes</taxon>
        <taxon>Kitasatosporales</taxon>
        <taxon>Streptomycetaceae</taxon>
        <taxon>Streptomyces</taxon>
    </lineage>
</organism>
<sequence length="551" mass="54614">MATETIAPGSASAEAVEPSTAPTADESPGIGHRIERFNHTGAVQKFIVPPGVTKIDARCWGGGGKDRRGGGGGFAAGDIAVQPGETLLVVVDMGGGVGGGGMSGLYSQRLGQPLLIAGGGGEGWNHVAGGAGGGTHGSDGTAETKDRNWTAAKGASGTIGGDGAVHRDVKAFGGPGGSTGENGNPGFPLRYAGEVPIPGMGGGGGGGDAAGGGGWAGGGGGLAIGTRFLCGGAGGSSFVEGPGVTNGRTLAGAGTQAGGKGDPFYQTGIGDAKGRGQVVLQWTDLTLTVTQGGPPDEPVTQGGDKAAYPGVRVASTAALGPLTVTVTLPPDRHLLWGTQAQADYQLTVQHPDKTQVPYPGVLSGDGGSLTFTDVHLRLPGTTIMWVAVSADHDSPIGSAHLTFDVSGKTSPSTRIVVNPAFTVSPSGDPVILQRGGGEKYPGVKVGNNGARNVPLQTISAVLPQAGLRFGGPHGPDHQLTVMVNGTNRVYMGTISADGSTLTFTDVDLAVGAEKTVMFVCVSATEDALTGPTNVAFTVGNQASPSNMMTVT</sequence>
<reference evidence="2 3" key="1">
    <citation type="submission" date="2024-06" db="EMBL/GenBank/DDBJ databases">
        <title>The Natural Products Discovery Center: Release of the First 8490 Sequenced Strains for Exploring Actinobacteria Biosynthetic Diversity.</title>
        <authorList>
            <person name="Kalkreuter E."/>
            <person name="Kautsar S.A."/>
            <person name="Yang D."/>
            <person name="Bader C.D."/>
            <person name="Teijaro C.N."/>
            <person name="Fluegel L."/>
            <person name="Davis C.M."/>
            <person name="Simpson J.R."/>
            <person name="Lauterbach L."/>
            <person name="Steele A.D."/>
            <person name="Gui C."/>
            <person name="Meng S."/>
            <person name="Li G."/>
            <person name="Viehrig K."/>
            <person name="Ye F."/>
            <person name="Su P."/>
            <person name="Kiefer A.F."/>
            <person name="Nichols A."/>
            <person name="Cepeda A.J."/>
            <person name="Yan W."/>
            <person name="Fan B."/>
            <person name="Jiang Y."/>
            <person name="Adhikari A."/>
            <person name="Zheng C.-J."/>
            <person name="Schuster L."/>
            <person name="Cowan T.M."/>
            <person name="Smanski M.J."/>
            <person name="Chevrette M.G."/>
            <person name="De Carvalho L.P.S."/>
            <person name="Shen B."/>
        </authorList>
    </citation>
    <scope>NUCLEOTIDE SEQUENCE [LARGE SCALE GENOMIC DNA]</scope>
    <source>
        <strain evidence="2 3">NPDC038104</strain>
    </source>
</reference>
<dbReference type="RefSeq" id="WP_159105768.1">
    <property type="nucleotide sequence ID" value="NZ_BEVZ01000015.1"/>
</dbReference>
<dbReference type="EMBL" id="JBEZUR010000070">
    <property type="protein sequence ID" value="MEU3557800.1"/>
    <property type="molecule type" value="Genomic_DNA"/>
</dbReference>
<proteinExistence type="predicted"/>